<reference evidence="1 2" key="1">
    <citation type="submission" date="2018-11" db="EMBL/GenBank/DDBJ databases">
        <title>Complete genome sequence of Paenibacillus baekrokdamisoli strain KCTC 33723.</title>
        <authorList>
            <person name="Kang S.W."/>
            <person name="Lee K.C."/>
            <person name="Kim K.K."/>
            <person name="Kim J.S."/>
            <person name="Kim D.S."/>
            <person name="Ko S.H."/>
            <person name="Yang S.H."/>
            <person name="Lee J.S."/>
        </authorList>
    </citation>
    <scope>NUCLEOTIDE SEQUENCE [LARGE SCALE GENOMIC DNA]</scope>
    <source>
        <strain evidence="1 2">KCTC 33723</strain>
    </source>
</reference>
<evidence type="ECO:0000313" key="2">
    <source>
        <dbReference type="Proteomes" id="UP000275368"/>
    </source>
</evidence>
<dbReference type="OrthoDB" id="2479466at2"/>
<dbReference type="KEGG" id="pbk:Back11_34860"/>
<proteinExistence type="predicted"/>
<dbReference type="PANTHER" id="PTHR43308">
    <property type="entry name" value="OUTER MEMBRANE PROTEIN ALPHA-RELATED"/>
    <property type="match status" value="1"/>
</dbReference>
<dbReference type="PANTHER" id="PTHR43308:SF5">
    <property type="entry name" value="S-LAYER PROTEIN _ PEPTIDOGLYCAN ENDO-BETA-N-ACETYLGLUCOSAMINIDASE"/>
    <property type="match status" value="1"/>
</dbReference>
<dbReference type="EMBL" id="AP019308">
    <property type="protein sequence ID" value="BBH22141.1"/>
    <property type="molecule type" value="Genomic_DNA"/>
</dbReference>
<sequence>MMMYAMKRLKNKYLAGLLVVALLVASLPSYVVKAAAADNTDIDSPTVQSTSEYLWVEGENAQAFDGGYQVVGEAASSGANYLKLYTSEANTVATAGYQLDIPATAKYDIWVLGTPGDNIWLSGYKWKLDTGAYSAAGSFYGESVFTTPDGMPFYWIKLSSTELEQGQHDLGFLTNASRQANSDGLYSQGIDAVVVVPNAWKWMPNGLEQPKDSVLPEVDSLWVEGEDAQAFNGGYQVAGEGASSGASYLKLYTSEANTVATADYQLDIPATAKYDVWVLGTPGDNVWLSGYKWKLDTGAYSAVGEAFGESVFGTPEGMPFYWIKLSSIDLEQGQHDLGFLTDTPRQATPDGLYSQGIDAVVAVPKAWEWTPNGLEHPTPKPIIPPKYVWMEGEAASITGEYRSKYNSKASDKQILEMYTMTPGAKGTADYEFDIPEAGSYSIWVLASPGDNPWLSPFKWKLDSSSYKFVDSSSANTVYVTPEGLPMAWQKLDVSELSQGQHSLGFLTDTPRQASQDGLYSQAIDAWVIVPDSWGWSPKGLNKPFNGQEVKFSYIGGELDKTNVHREDILTVTTTNKVEADFNGELYFFADLVLNEEVVSRDVVSSIKKSWKNGEENVQTMHLKIPFNAPDGSYEVRTGIVDIPYTNAPEGNDSVLVQSFTMGTSQGDAPELKAEIKELIVPQQMSDEVTLQGTASFKLLQAVDFDTTAYLSFWKDDVLWGVSELASVSTSSLPVGENKEVVFDFQLPKDMPAASYVVKFGLHKLQTLPSRTILTVVSATASSDGYKPLTNGSFIDKKLGETHFWYADQNHTMIWDGVPFIPIGGLFTSDYLIYFSTTDAAANKAHWEDDKQVLQYMKAHGLKDLYINAVVHGAGIPAWAWQWLLDYLDEEGFTYGIQFNAINHGDEEETVQTAYMPRTSDGATPLKAASGGQILKMYTKIPGSKGTADYSFNLPATGKYEIWVLGTPNDKSYVSSYQWKLDSGSYQSSGDASGDPVYSTIESLPFGWHKLDSVELASGTHSLGFLTNTPRQSVIDGLYSQGLDAIAVVPEAWAWTPSGIAKPNHPISNYAWIEAESGNVTGAYLSGWLKVENITQSGEVSLTVPSANVQNAVSPASSFSITAISNLFTVINPKTGEVVASGKGTVEKQSGSMLEFKADVTLPVQNEGGYTLYFTPQVKYNSHVLVNIWDKGDLFIDKIKSNVSKLKLGPNFRLFVDPVNNESGVYAENESMLIDSPVYRAQFTAWLHNRYSTIDDLNEAWKMLTPLPSYEAAARLVPIVRGEREEAWKNQLYLVDSESPDVTYKSDAYHGRLWDDYADFRDDSFNDYQMKVADAINEIVSIPVIYKYVSSLRKYFINHKQSGGFQGIGGEVYGNTEYLVRERAGYPYSAAEQSAQTMWLITTETQLDENMEQKFNSGVKGYPDQQTMNNHFDNLIKSGSKGIYDFLLNCSYHEACKQAYAYYTAKPIEFEWLEQYRTNLLAPDSLDELVAYRPEVYYAYPAGEMWWGPNRRNVVLPGNDYQGGATLTTENDKWVLPTFDPKVKTDVLIVNLEDDPATTVYGKALLELGSLKNGQRDTVYMGYRRNLGALPEIDSYFTNKFTTLEDGTVVQVLNPQASPTSEIVYQTASGKVWGLRDGNLWIIGDTNWIQSFEGKEPKGTAKYIDQLDFAATNGNGNGGNNGNDGNNGNNANSFVIDGDKLIAELGSNQSIATVPLEQIGDRSLLVKSGSAIITINPSVIRLLKEQAGLTEGAVLEVQLLPVTDKAILNSPTLGGKAQVVVAGQVYDISITLKKLDGSTYASEQVSGGVELSLPFVSGLDQDLLGIYYYNESTKQWEYVGGTVDKVTNTIKVKLKHLSKYAVLEYKKTFEDVPAAHWAARTLQVLAAKHLTTGVTDTLFKPAALTTRAEFTTLLVRALDLELKDPATGFKDVKVDSWYAKSVQAAVAAGIVTGVSEDRFEPNQPITRAEIAVLIGRVLKLTGDTNSGDQFSDAQEIPSWAASYVAALKLAGLVQGRSNNRFAPQAHATRAEAATFILAITNNMK</sequence>
<accession>A0A3G9J8K0</accession>
<protein>
    <submittedName>
        <fullName evidence="1">Uncharacterized protein</fullName>
    </submittedName>
</protein>
<organism evidence="1 2">
    <name type="scientific">Paenibacillus baekrokdamisoli</name>
    <dbReference type="NCBI Taxonomy" id="1712516"/>
    <lineage>
        <taxon>Bacteria</taxon>
        <taxon>Bacillati</taxon>
        <taxon>Bacillota</taxon>
        <taxon>Bacilli</taxon>
        <taxon>Bacillales</taxon>
        <taxon>Paenibacillaceae</taxon>
        <taxon>Paenibacillus</taxon>
    </lineage>
</organism>
<evidence type="ECO:0000313" key="1">
    <source>
        <dbReference type="EMBL" id="BBH22141.1"/>
    </source>
</evidence>
<dbReference type="Gene3D" id="2.60.120.260">
    <property type="entry name" value="Galactose-binding domain-like"/>
    <property type="match status" value="1"/>
</dbReference>
<dbReference type="PROSITE" id="PS51272">
    <property type="entry name" value="SLH"/>
    <property type="match status" value="3"/>
</dbReference>
<dbReference type="InterPro" id="IPR001119">
    <property type="entry name" value="SLH_dom"/>
</dbReference>
<dbReference type="RefSeq" id="WP_125659748.1">
    <property type="nucleotide sequence ID" value="NZ_JACHXC010000008.1"/>
</dbReference>
<dbReference type="InterPro" id="IPR051465">
    <property type="entry name" value="Cell_Envelope_Struct_Comp"/>
</dbReference>
<gene>
    <name evidence="1" type="ORF">Back11_34860</name>
</gene>
<name>A0A3G9J8K0_9BACL</name>
<keyword evidence="2" id="KW-1185">Reference proteome</keyword>
<dbReference type="Proteomes" id="UP000275368">
    <property type="component" value="Chromosome"/>
</dbReference>
<dbReference type="Gene3D" id="3.20.20.80">
    <property type="entry name" value="Glycosidases"/>
    <property type="match status" value="1"/>
</dbReference>
<dbReference type="Pfam" id="PF00395">
    <property type="entry name" value="SLH"/>
    <property type="match status" value="3"/>
</dbReference>